<feature type="region of interest" description="Disordered" evidence="3">
    <location>
        <begin position="2442"/>
        <end position="2461"/>
    </location>
</feature>
<protein>
    <recommendedName>
        <fullName evidence="9">Endonuclease</fullName>
    </recommendedName>
</protein>
<dbReference type="PROSITE" id="PS50175">
    <property type="entry name" value="ASP_PROT_RETROV"/>
    <property type="match status" value="1"/>
</dbReference>
<dbReference type="InterPro" id="IPR001584">
    <property type="entry name" value="Integrase_cat-core"/>
</dbReference>
<evidence type="ECO:0000256" key="1">
    <source>
        <dbReference type="ARBA" id="ARBA00022801"/>
    </source>
</evidence>
<evidence type="ECO:0000256" key="3">
    <source>
        <dbReference type="SAM" id="MobiDB-lite"/>
    </source>
</evidence>
<sequence length="2485" mass="286592">MSSYADILQQQSEIVEKIKKININFKKDPKARKTADYHEERLHQLESYWKLFETNNTRLELTGQEKTGQYYEGRVFEKVQVLYNETRDLMLSSRRQLEQSLRMEKPKLQVDVEQAFASGSGVQEQNKSDPKEQTFGTPEVQFDKYNNFGGLSSETYDNNTQNMLNEHRSYIKAFERSIRNMNIEQITEKWQLEDKIRTISQRWENVDRMYWKLDNIIENMTTYEEEYNSLEIQYEQTKTAINQKIWAHHHQEKSAPKIELPIFSGHYSQWTTFKDLFMETVHCNSFISSAQKMQHLKSKLRGEAERLVQHLPISASNYETCWSILQQRYDNNRMLFAYHANELLNQPSIQQASSFQIKRMHDTTLENLNAITNLNIETSSWDPLLVHILLQKLDCETAQDFIESLNNPREIPKLSEFLGYLENKFAAMESSVKQGRNYQQKHNKSPPSIRKYSTDNKNNSNTQHSSYGSGQRAFHYAVAAITCPRCNKQHGLYNCSEFLNMTPNERRRTVVQLGICNNCLFSHHGKECTSKQKCKQCNRPHNTLLHEAMDSRNAVSSRGQRVSTHLWNDEQNEVLLATARIEVKSSTGSYYTLRALIDQGSQISLITEDAAQRLQLKREKLEAVISGIGASTSNKSKGMVNLSCKAINSEYTFKTEALIMNTLTKKLPNKTIDRQIFKHLEHIQLADPKFNISDNIDMLLGADIYSEIVMEGLLKTNKSNIIAQQTHLGWIICGQHKSYQCHVTITNIEELAKFWEQEEIHDDSQQETENSCETFYNKTTTRLTDGRYQVRLPMKAGYQENIGTSKPQAVAQFKQLERRLRLNANFSQQYKEFMKVYQDMGHMIPSNRNNLEYFMPHHGVTRENAVTTKLRVVFNGSAKTSSKQSLNDLMEGGPNLQADMQTILLQWRQYRFVFTADIEKMYRFIAMHPEDQPLQKIVWRDSPNEPLQEFQLTSVAYGTRAAPYLALRTLKQLAEDDGDGFPKAKPVLLNNFFMDDAIFGEHSVSEARQTRNELIQLLERGGFNLRKWASNEPSLVNDLPDSQRNPRNFNFTEAQTSKTLGLGWDPNSDEFIFSPTITNKPTKTTTKRQVLSEISTLYDPLGWLSPITIKSKILFQKLWKLQLGWDSELPDETQREWSTLRTELANMHQFAIKRWLGYTENSEMELFAFCDSSEKAYACVVYSVTRDKPGEPQLNIVAAKTKVTPCKKPQTLPRLELCSAHLLAKLINKIEQSLKQQVKVTAWTDSMVVLGWLNGDVHRWNSYVSNRVQQILTVVSAEKWKHIKSEYNPADCASRGLLPSQLKGFTLWWKGPQCIFNTETTPNKQPETYKTNIEARVNIVAVQKQDINIITKLLNDSGTLTKAVRTLAQVLRFITIARGQQPRGKPLTLEQIRAARATILKQTQHEHYSQEINDLKNKNRVSQKSALLKLSPYLDKDQILRVGGRLNNSYLSEEAKHPAIIPPTSRLTSLLIDEAHSTTLHGGARLTLTTLRQKYWIIGGVNKVKQNLQKCVKCIRYKNRTQEQLMGDLPRARTTPSPPFYHTGVDYTGHVDVKVNKGRGVKTSKGYIVIFVCMATKAVHLELASDLSTPTFLLALRRLINRRGNVGHLYSDCGSNFLGSDRILRKELKQTGTMNNDTCQEHYTQMGIQWHFNAPSWPNAGGIWESAVRMMKYHLKRVLGEQKLTYEEFLTLLTQIEACLNSRPLCPLTEDIENIECLTPGHFLIGRPIVSLPEENMQDEQISLRNRWKLLQQMHQQFWKKWSLDYLQELQQRSKWHRKTENISVGDVVLIKDDLQPPTRWALGRVEEVHPGRDHLVRVVTLKTKGNRIIQRPINKLVFLPKTQQEEKVNEETETSRQQKQQKPQKKISSLLCVLITLLTLFQPATQANDFISVSQFKDNKPIYFDNLGQLQSIQDTWKIITYYNMTSYWLGVKNIKLLVDHVDNRCQEFAYNKICDAITTELKQEIEEIERNNYVLHSQHSMAPRRVPRGLIDGVGYVANTLFGVLDQRFAVQYKQDIEILQNNEHHLLKLIQNQTSIIEAHNNILQRNEETMNKQFQLIQEHLNITNHYIDELQNRINQEENMSYFNIVALSANIIITKIKNIQQMLLDTATNIHHGRIDARLIPQEQLLQQLNTISTRIPKHLSLPVNDIQDQLVNIYKLLKVRWSIEENYFIIELSLPLTSDNQFNIYKPIPIPLIHNNKTFTVQSEIDYIAINMRKEIYMVLSDTDLSMCIKMDPLSLICNLNKPTLNMRNNDAPCEISLLTNVSTTSCSYTEEACTNKWIGLHRDNTWLYFCCTECLLRVICQDHMISRSTHSAGIIKADQGCVIKHGQATFYTKMFYQGRININPNIDVPTIEGDINNITIKQDPKHSPLKIKQRSNINDLIKIKNQIEKLKESSETIGEISTHDIHQYAVSYLALAGAAALAAAGACALAHRRRRRAVAPRPARPPTTNTDIEMTTFSSGATRQKQTYSIPNINFNI</sequence>
<dbReference type="PROSITE" id="PS50994">
    <property type="entry name" value="INTEGRASE"/>
    <property type="match status" value="1"/>
</dbReference>
<keyword evidence="1" id="KW-0378">Hydrolase</keyword>
<feature type="compositionally biased region" description="Polar residues" evidence="3">
    <location>
        <begin position="455"/>
        <end position="468"/>
    </location>
</feature>
<comment type="caution">
    <text evidence="7">The sequence shown here is derived from an EMBL/GenBank/DDBJ whole genome shotgun (WGS) entry which is preliminary data.</text>
</comment>
<dbReference type="InterPro" id="IPR021109">
    <property type="entry name" value="Peptidase_aspartic_dom_sf"/>
</dbReference>
<feature type="transmembrane region" description="Helical" evidence="4">
    <location>
        <begin position="2417"/>
        <end position="2439"/>
    </location>
</feature>
<dbReference type="SUPFAM" id="SSF56672">
    <property type="entry name" value="DNA/RNA polymerases"/>
    <property type="match status" value="1"/>
</dbReference>
<evidence type="ECO:0000313" key="7">
    <source>
        <dbReference type="EMBL" id="KAG7311941.1"/>
    </source>
</evidence>
<dbReference type="InterPro" id="IPR012337">
    <property type="entry name" value="RNaseH-like_sf"/>
</dbReference>
<dbReference type="InterPro" id="IPR008042">
    <property type="entry name" value="Retrotrans_Pao"/>
</dbReference>
<accession>A0ABQ7R3T0</accession>
<evidence type="ECO:0000256" key="2">
    <source>
        <dbReference type="SAM" id="Coils"/>
    </source>
</evidence>
<keyword evidence="4" id="KW-0472">Membrane</keyword>
<dbReference type="InterPro" id="IPR040676">
    <property type="entry name" value="DUF5641"/>
</dbReference>
<dbReference type="Gene3D" id="2.40.70.10">
    <property type="entry name" value="Acid Proteases"/>
    <property type="match status" value="1"/>
</dbReference>
<evidence type="ECO:0008006" key="9">
    <source>
        <dbReference type="Google" id="ProtNLM"/>
    </source>
</evidence>
<evidence type="ECO:0000256" key="4">
    <source>
        <dbReference type="SAM" id="Phobius"/>
    </source>
</evidence>
<dbReference type="Pfam" id="PF03564">
    <property type="entry name" value="DUF1759"/>
    <property type="match status" value="1"/>
</dbReference>
<dbReference type="PANTHER" id="PTHR47331:SF5">
    <property type="entry name" value="RIBONUCLEASE H"/>
    <property type="match status" value="1"/>
</dbReference>
<dbReference type="EMBL" id="JAHIBW010000003">
    <property type="protein sequence ID" value="KAG7311941.1"/>
    <property type="molecule type" value="Genomic_DNA"/>
</dbReference>
<dbReference type="Pfam" id="PF17921">
    <property type="entry name" value="Integrase_H2C2"/>
    <property type="match status" value="1"/>
</dbReference>
<dbReference type="InterPro" id="IPR036397">
    <property type="entry name" value="RNaseH_sf"/>
</dbReference>
<keyword evidence="2" id="KW-0175">Coiled coil</keyword>
<dbReference type="Proteomes" id="UP000823941">
    <property type="component" value="Chromosome 3"/>
</dbReference>
<dbReference type="InterPro" id="IPR043502">
    <property type="entry name" value="DNA/RNA_pol_sf"/>
</dbReference>
<evidence type="ECO:0000259" key="6">
    <source>
        <dbReference type="PROSITE" id="PS50994"/>
    </source>
</evidence>
<dbReference type="PANTHER" id="PTHR47331">
    <property type="entry name" value="PHD-TYPE DOMAIN-CONTAINING PROTEIN"/>
    <property type="match status" value="1"/>
</dbReference>
<dbReference type="InterPro" id="IPR022048">
    <property type="entry name" value="Envelope_fusion-like"/>
</dbReference>
<dbReference type="Pfam" id="PF05380">
    <property type="entry name" value="Peptidase_A17"/>
    <property type="match status" value="1"/>
</dbReference>
<feature type="domain" description="Peptidase A2" evidence="5">
    <location>
        <begin position="593"/>
        <end position="676"/>
    </location>
</feature>
<dbReference type="InterPro" id="IPR041588">
    <property type="entry name" value="Integrase_H2C2"/>
</dbReference>
<name>A0ABQ7R3T0_PLUXY</name>
<keyword evidence="8" id="KW-1185">Reference proteome</keyword>
<feature type="region of interest" description="Disordered" evidence="3">
    <location>
        <begin position="432"/>
        <end position="468"/>
    </location>
</feature>
<proteinExistence type="predicted"/>
<keyword evidence="4" id="KW-0812">Transmembrane</keyword>
<dbReference type="InterPro" id="IPR005312">
    <property type="entry name" value="DUF1759"/>
</dbReference>
<feature type="domain" description="Integrase catalytic" evidence="6">
    <location>
        <begin position="1535"/>
        <end position="1728"/>
    </location>
</feature>
<organism evidence="7 8">
    <name type="scientific">Plutella xylostella</name>
    <name type="common">Diamondback moth</name>
    <name type="synonym">Plutella maculipennis</name>
    <dbReference type="NCBI Taxonomy" id="51655"/>
    <lineage>
        <taxon>Eukaryota</taxon>
        <taxon>Metazoa</taxon>
        <taxon>Ecdysozoa</taxon>
        <taxon>Arthropoda</taxon>
        <taxon>Hexapoda</taxon>
        <taxon>Insecta</taxon>
        <taxon>Pterygota</taxon>
        <taxon>Neoptera</taxon>
        <taxon>Endopterygota</taxon>
        <taxon>Lepidoptera</taxon>
        <taxon>Glossata</taxon>
        <taxon>Ditrysia</taxon>
        <taxon>Yponomeutoidea</taxon>
        <taxon>Plutellidae</taxon>
        <taxon>Plutella</taxon>
    </lineage>
</organism>
<dbReference type="InterPro" id="IPR001995">
    <property type="entry name" value="Peptidase_A2_cat"/>
</dbReference>
<evidence type="ECO:0000259" key="5">
    <source>
        <dbReference type="PROSITE" id="PS50175"/>
    </source>
</evidence>
<keyword evidence="4" id="KW-1133">Transmembrane helix</keyword>
<dbReference type="Gene3D" id="1.10.340.70">
    <property type="match status" value="1"/>
</dbReference>
<evidence type="ECO:0000313" key="8">
    <source>
        <dbReference type="Proteomes" id="UP000823941"/>
    </source>
</evidence>
<gene>
    <name evidence="7" type="ORF">JYU34_001365</name>
</gene>
<feature type="coiled-coil region" evidence="2">
    <location>
        <begin position="213"/>
        <end position="240"/>
    </location>
</feature>
<dbReference type="Gene3D" id="3.30.420.10">
    <property type="entry name" value="Ribonuclease H-like superfamily/Ribonuclease H"/>
    <property type="match status" value="1"/>
</dbReference>
<dbReference type="SUPFAM" id="SSF53098">
    <property type="entry name" value="Ribonuclease H-like"/>
    <property type="match status" value="1"/>
</dbReference>
<reference evidence="7 8" key="1">
    <citation type="submission" date="2021-06" db="EMBL/GenBank/DDBJ databases">
        <title>A haploid diamondback moth (Plutella xylostella L.) genome assembly resolves 31 chromosomes and identifies a diamide resistance mutation.</title>
        <authorList>
            <person name="Ward C.M."/>
            <person name="Perry K.D."/>
            <person name="Baker G."/>
            <person name="Powis K."/>
            <person name="Heckel D.G."/>
            <person name="Baxter S.W."/>
        </authorList>
    </citation>
    <scope>NUCLEOTIDE SEQUENCE [LARGE SCALE GENOMIC DNA]</scope>
    <source>
        <strain evidence="7 8">LV</strain>
        <tissue evidence="7">Single pupa</tissue>
    </source>
</reference>
<dbReference type="Pfam" id="PF18701">
    <property type="entry name" value="DUF5641"/>
    <property type="match status" value="1"/>
</dbReference>
<dbReference type="Pfam" id="PF12259">
    <property type="entry name" value="Baculo_F"/>
    <property type="match status" value="1"/>
</dbReference>